<dbReference type="EMBL" id="QKRX01000008">
    <property type="protein sequence ID" value="RAU17592.1"/>
    <property type="molecule type" value="Genomic_DNA"/>
</dbReference>
<dbReference type="Proteomes" id="UP000250744">
    <property type="component" value="Unassembled WGS sequence"/>
</dbReference>
<dbReference type="GO" id="GO:0016787">
    <property type="term" value="F:hydrolase activity"/>
    <property type="evidence" value="ECO:0007669"/>
    <property type="project" value="InterPro"/>
</dbReference>
<accession>A0A364NKJ0</accession>
<name>A0A364NKJ0_9GAMM</name>
<comment type="caution">
    <text evidence="2">The sequence shown here is derived from an EMBL/GenBank/DDBJ whole genome shotgun (WGS) entry which is preliminary data.</text>
</comment>
<sequence>MTKIITQTIDNLKFSHQYVHATNTKTPKTLLLYPTWAGITEFEQKTAHKMADLGWNVWIIDVFGQDTDLSDLDNRRRAMNKILSDYEQLQKRLRAFAKFALQQDENSGYASVMGYCLGGLCAIQSTLWVEEVIQGVSLHGLLNFPKPAISLQNKSLLILNGASDPMVSIDDIAHIRDYLNTMNIDWTFVDLGHAMHSFAIPDANSPERGVAYLLSADRKSWYYLVSFLNTQK</sequence>
<dbReference type="AlphaFoldDB" id="A0A364NKJ0"/>
<dbReference type="Gene3D" id="3.40.50.1820">
    <property type="entry name" value="alpha/beta hydrolase"/>
    <property type="match status" value="1"/>
</dbReference>
<reference evidence="2 3" key="1">
    <citation type="submission" date="2018-06" db="EMBL/GenBank/DDBJ databases">
        <title>Nitrincola tibetense sp. nov., isolated from Lake XuguoCo on Tibetan Plateau.</title>
        <authorList>
            <person name="Xing P."/>
        </authorList>
    </citation>
    <scope>NUCLEOTIDE SEQUENCE [LARGE SCALE GENOMIC DNA]</scope>
    <source>
        <strain evidence="3">xg18</strain>
    </source>
</reference>
<feature type="domain" description="Dienelactone hydrolase" evidence="1">
    <location>
        <begin position="25"/>
        <end position="230"/>
    </location>
</feature>
<evidence type="ECO:0000259" key="1">
    <source>
        <dbReference type="Pfam" id="PF01738"/>
    </source>
</evidence>
<dbReference type="PANTHER" id="PTHR22946">
    <property type="entry name" value="DIENELACTONE HYDROLASE DOMAIN-CONTAINING PROTEIN-RELATED"/>
    <property type="match status" value="1"/>
</dbReference>
<evidence type="ECO:0000313" key="2">
    <source>
        <dbReference type="EMBL" id="RAU17592.1"/>
    </source>
</evidence>
<dbReference type="PANTHER" id="PTHR22946:SF0">
    <property type="entry name" value="DIENELACTONE HYDROLASE DOMAIN-CONTAINING PROTEIN"/>
    <property type="match status" value="1"/>
</dbReference>
<organism evidence="2 3">
    <name type="scientific">Nitrincola tibetensis</name>
    <dbReference type="NCBI Taxonomy" id="2219697"/>
    <lineage>
        <taxon>Bacteria</taxon>
        <taxon>Pseudomonadati</taxon>
        <taxon>Pseudomonadota</taxon>
        <taxon>Gammaproteobacteria</taxon>
        <taxon>Oceanospirillales</taxon>
        <taxon>Oceanospirillaceae</taxon>
        <taxon>Nitrincola</taxon>
    </lineage>
</organism>
<dbReference type="InterPro" id="IPR029058">
    <property type="entry name" value="AB_hydrolase_fold"/>
</dbReference>
<proteinExistence type="predicted"/>
<dbReference type="Pfam" id="PF01738">
    <property type="entry name" value="DLH"/>
    <property type="match status" value="1"/>
</dbReference>
<dbReference type="InterPro" id="IPR002925">
    <property type="entry name" value="Dienelactn_hydro"/>
</dbReference>
<dbReference type="SUPFAM" id="SSF53474">
    <property type="entry name" value="alpha/beta-Hydrolases"/>
    <property type="match status" value="1"/>
</dbReference>
<keyword evidence="3" id="KW-1185">Reference proteome</keyword>
<gene>
    <name evidence="2" type="ORF">DN062_11320</name>
</gene>
<evidence type="ECO:0000313" key="3">
    <source>
        <dbReference type="Proteomes" id="UP000250744"/>
    </source>
</evidence>
<dbReference type="OrthoDB" id="9787933at2"/>
<dbReference type="RefSeq" id="WP_112159444.1">
    <property type="nucleotide sequence ID" value="NZ_QKRX01000008.1"/>
</dbReference>
<dbReference type="InterPro" id="IPR050261">
    <property type="entry name" value="FrsA_esterase"/>
</dbReference>
<protein>
    <recommendedName>
        <fullName evidence="1">Dienelactone hydrolase domain-containing protein</fullName>
    </recommendedName>
</protein>